<dbReference type="PANTHER" id="PTHR12824:SF8">
    <property type="entry name" value="GXIVSPLA2, ISOFORM A"/>
    <property type="match status" value="1"/>
</dbReference>
<evidence type="ECO:0000313" key="1">
    <source>
        <dbReference type="EMBL" id="QPI49573.1"/>
    </source>
</evidence>
<proteinExistence type="predicted"/>
<gene>
    <name evidence="1" type="ORF">IV454_29780</name>
</gene>
<sequence length="343" mass="35369">MDATRSARSALALALRRWVRAGKQAAPASPAGDDTGFDRFARSLGSQVGRRDVLKVALSGAVSALLGSVGMKQAWATANCLCGRHLYDVATQCCTPTGVRPKHPLADLASCPERVTHPGYVCRPNGCGAAGGQAFPASFGAARFGACCDGHDCCWGNCNGSRAHCDGNFHDCLRGACDAAYPPLLNALGLDSNRIRRSSCHATARAYFEGVETDTWGTPAYVAAQQAACDCCGTQTCKTCPGGTCEALPSCEDPGCVCFQTIEGRGFCHHPQLCAGLSDCTSSAACPPGWACVSVTCCGSKPVCIQPCVVIGGARVSPFAMAPAAAGPTTARSATHIPATDRR</sequence>
<protein>
    <recommendedName>
        <fullName evidence="3">Twin-arginine translocation signal domain-containing protein</fullName>
    </recommendedName>
</protein>
<dbReference type="RefSeq" id="WP_206089241.1">
    <property type="nucleotide sequence ID" value="NZ_CP065053.1"/>
</dbReference>
<dbReference type="PANTHER" id="PTHR12824">
    <property type="entry name" value="GROUP XII SECRETORY PHOSPHOLIPASE A2 FAMILY MEMBER"/>
    <property type="match status" value="1"/>
</dbReference>
<dbReference type="Pfam" id="PF06951">
    <property type="entry name" value="PLA2G12"/>
    <property type="match status" value="1"/>
</dbReference>
<dbReference type="Gene3D" id="1.20.90.10">
    <property type="entry name" value="Phospholipase A2 domain"/>
    <property type="match status" value="1"/>
</dbReference>
<dbReference type="InterPro" id="IPR010711">
    <property type="entry name" value="PLA2G12"/>
</dbReference>
<dbReference type="PROSITE" id="PS51318">
    <property type="entry name" value="TAT"/>
    <property type="match status" value="1"/>
</dbReference>
<evidence type="ECO:0000313" key="2">
    <source>
        <dbReference type="Proteomes" id="UP000662888"/>
    </source>
</evidence>
<dbReference type="InterPro" id="IPR006311">
    <property type="entry name" value="TAT_signal"/>
</dbReference>
<dbReference type="Proteomes" id="UP000662888">
    <property type="component" value="Chromosome"/>
</dbReference>
<organism evidence="1 2">
    <name type="scientific">Massilia antarctica</name>
    <dbReference type="NCBI Taxonomy" id="2765360"/>
    <lineage>
        <taxon>Bacteria</taxon>
        <taxon>Pseudomonadati</taxon>
        <taxon>Pseudomonadota</taxon>
        <taxon>Betaproteobacteria</taxon>
        <taxon>Burkholderiales</taxon>
        <taxon>Oxalobacteraceae</taxon>
        <taxon>Telluria group</taxon>
        <taxon>Massilia</taxon>
    </lineage>
</organism>
<reference evidence="1 2" key="1">
    <citation type="submission" date="2020-11" db="EMBL/GenBank/DDBJ databases">
        <authorList>
            <person name="Sun Q."/>
        </authorList>
    </citation>
    <scope>NUCLEOTIDE SEQUENCE [LARGE SCALE GENOMIC DNA]</scope>
    <source>
        <strain evidence="1 2">P8398</strain>
    </source>
</reference>
<name>A0AA48WD44_9BURK</name>
<dbReference type="InterPro" id="IPR036444">
    <property type="entry name" value="PLipase_A2_dom_sf"/>
</dbReference>
<evidence type="ECO:0008006" key="3">
    <source>
        <dbReference type="Google" id="ProtNLM"/>
    </source>
</evidence>
<keyword evidence="2" id="KW-1185">Reference proteome</keyword>
<dbReference type="SUPFAM" id="SSF48619">
    <property type="entry name" value="Phospholipase A2, PLA2"/>
    <property type="match status" value="1"/>
</dbReference>
<accession>A0AA48WD44</accession>
<dbReference type="EMBL" id="CP065053">
    <property type="protein sequence ID" value="QPI49573.1"/>
    <property type="molecule type" value="Genomic_DNA"/>
</dbReference>